<dbReference type="SUPFAM" id="SSF52833">
    <property type="entry name" value="Thioredoxin-like"/>
    <property type="match status" value="1"/>
</dbReference>
<name>A0A133PJK2_9FIRM</name>
<dbReference type="FunFam" id="3.40.30.10:FF:000002">
    <property type="entry name" value="Alkyl hydroperoxide reductase C"/>
    <property type="match status" value="1"/>
</dbReference>
<dbReference type="PROSITE" id="PS51352">
    <property type="entry name" value="THIOREDOXIN_2"/>
    <property type="match status" value="1"/>
</dbReference>
<comment type="subunit">
    <text evidence="3">Homodimer; disulfide-linked, upon oxidation. 5 homodimers assemble to form a ring-like decamer.</text>
</comment>
<evidence type="ECO:0000256" key="6">
    <source>
        <dbReference type="ARBA" id="ARBA00022490"/>
    </source>
</evidence>
<sequence length="189" mass="21239">MSQIGKKIPEFKTMGYAPSKEEFVEVSNKDFEGKWTVLMFYPADFTFVCPTELEDMQEQYGKLKELGAEVYSMSTDTHFVHKAWHDHSEAISKLEFTMLADPHKSIARDFDVLDEEAGLAQRATFIIDPDGVIQTLEINADGIGRDASQVYDKIRAGQFVRNNPGQVCPAKWKQSGETLTPGLDLVGKI</sequence>
<dbReference type="InterPro" id="IPR024706">
    <property type="entry name" value="Peroxiredoxin_AhpC-typ"/>
</dbReference>
<dbReference type="InterPro" id="IPR000866">
    <property type="entry name" value="AhpC/TSA"/>
</dbReference>
<dbReference type="Proteomes" id="UP000070174">
    <property type="component" value="Unassembled WGS sequence"/>
</dbReference>
<evidence type="ECO:0000256" key="4">
    <source>
        <dbReference type="ARBA" id="ARBA00013021"/>
    </source>
</evidence>
<dbReference type="GO" id="GO:0033554">
    <property type="term" value="P:cellular response to stress"/>
    <property type="evidence" value="ECO:0007669"/>
    <property type="project" value="TreeGrafter"/>
</dbReference>
<evidence type="ECO:0000256" key="9">
    <source>
        <dbReference type="ARBA" id="ARBA00023002"/>
    </source>
</evidence>
<feature type="active site" description="Cysteine sulfenic acid (-SOH) intermediate; for peroxidase activity" evidence="14">
    <location>
        <position position="49"/>
    </location>
</feature>
<dbReference type="Pfam" id="PF00578">
    <property type="entry name" value="AhpC-TSA"/>
    <property type="match status" value="1"/>
</dbReference>
<dbReference type="RefSeq" id="WP_005957521.1">
    <property type="nucleotide sequence ID" value="NZ_CABJAL010000001.1"/>
</dbReference>
<accession>A0A133PJK2</accession>
<evidence type="ECO:0000256" key="11">
    <source>
        <dbReference type="ARBA" id="ARBA00023284"/>
    </source>
</evidence>
<dbReference type="Gene3D" id="3.40.30.10">
    <property type="entry name" value="Glutaredoxin"/>
    <property type="match status" value="1"/>
</dbReference>
<evidence type="ECO:0000256" key="5">
    <source>
        <dbReference type="ARBA" id="ARBA00017462"/>
    </source>
</evidence>
<reference evidence="17 18" key="1">
    <citation type="submission" date="2016-01" db="EMBL/GenBank/DDBJ databases">
        <authorList>
            <person name="Oliw E.H."/>
        </authorList>
    </citation>
    <scope>NUCLEOTIDE SEQUENCE [LARGE SCALE GENOMIC DNA]</scope>
    <source>
        <strain evidence="17 18">CMW7756A</strain>
    </source>
</reference>
<evidence type="ECO:0000256" key="7">
    <source>
        <dbReference type="ARBA" id="ARBA00022559"/>
    </source>
</evidence>
<feature type="domain" description="Thioredoxin" evidence="16">
    <location>
        <begin position="2"/>
        <end position="159"/>
    </location>
</feature>
<comment type="similarity">
    <text evidence="2 15">Belongs to the peroxiredoxin family. AhpC/Prx1 subfamily.</text>
</comment>
<evidence type="ECO:0000256" key="3">
    <source>
        <dbReference type="ARBA" id="ARBA00011654"/>
    </source>
</evidence>
<dbReference type="EMBL" id="LRQE01000041">
    <property type="protein sequence ID" value="KXA28732.1"/>
    <property type="molecule type" value="Genomic_DNA"/>
</dbReference>
<dbReference type="InterPro" id="IPR017559">
    <property type="entry name" value="AhpC"/>
</dbReference>
<keyword evidence="11 15" id="KW-0676">Redox-active center</keyword>
<evidence type="ECO:0000256" key="13">
    <source>
        <dbReference type="ARBA" id="ARBA00047572"/>
    </source>
</evidence>
<dbReference type="PATRIC" id="fig|54005.3.peg.1689"/>
<keyword evidence="7 15" id="KW-0575">Peroxidase</keyword>
<dbReference type="CDD" id="cd03015">
    <property type="entry name" value="PRX_Typ2cys"/>
    <property type="match status" value="1"/>
</dbReference>
<comment type="function">
    <text evidence="15">Thiol-specific peroxidase that catalyzes the reduction of hydrogen peroxide and organic hydroperoxides to water and alcohols, respectively. Plays a role in cell protection against oxidative stress by detoxifying peroxides.</text>
</comment>
<dbReference type="GO" id="GO:0005829">
    <property type="term" value="C:cytosol"/>
    <property type="evidence" value="ECO:0007669"/>
    <property type="project" value="TreeGrafter"/>
</dbReference>
<dbReference type="PANTHER" id="PTHR10681:SF121">
    <property type="entry name" value="ALKYL HYDROPEROXIDE REDUCTASE C"/>
    <property type="match status" value="1"/>
</dbReference>
<evidence type="ECO:0000256" key="10">
    <source>
        <dbReference type="ARBA" id="ARBA00023157"/>
    </source>
</evidence>
<evidence type="ECO:0000256" key="15">
    <source>
        <dbReference type="RuleBase" id="RU366004"/>
    </source>
</evidence>
<dbReference type="NCBIfam" id="TIGR03137">
    <property type="entry name" value="AhpC"/>
    <property type="match status" value="1"/>
</dbReference>
<protein>
    <recommendedName>
        <fullName evidence="5 15">Alkyl hydroperoxide reductase C</fullName>
        <ecNumber evidence="4 15">1.11.1.26</ecNumber>
    </recommendedName>
    <alternativeName>
        <fullName evidence="12 15">Peroxiredoxin</fullName>
    </alternativeName>
    <alternativeName>
        <fullName evidence="15">Thioredoxin peroxidase</fullName>
    </alternativeName>
</protein>
<dbReference type="GO" id="GO:0045454">
    <property type="term" value="P:cell redox homeostasis"/>
    <property type="evidence" value="ECO:0007669"/>
    <property type="project" value="TreeGrafter"/>
</dbReference>
<comment type="subcellular location">
    <subcellularLocation>
        <location evidence="1 15">Cytoplasm</location>
    </subcellularLocation>
</comment>
<comment type="caution">
    <text evidence="17">The sequence shown here is derived from an EMBL/GenBank/DDBJ whole genome shotgun (WGS) entry which is preliminary data.</text>
</comment>
<evidence type="ECO:0000313" key="18">
    <source>
        <dbReference type="Proteomes" id="UP000070174"/>
    </source>
</evidence>
<evidence type="ECO:0000259" key="16">
    <source>
        <dbReference type="PROSITE" id="PS51352"/>
    </source>
</evidence>
<evidence type="ECO:0000256" key="2">
    <source>
        <dbReference type="ARBA" id="ARBA00009796"/>
    </source>
</evidence>
<dbReference type="PIRSF" id="PIRSF000239">
    <property type="entry name" value="AHPC"/>
    <property type="match status" value="1"/>
</dbReference>
<dbReference type="PANTHER" id="PTHR10681">
    <property type="entry name" value="THIOREDOXIN PEROXIDASE"/>
    <property type="match status" value="1"/>
</dbReference>
<evidence type="ECO:0000313" key="17">
    <source>
        <dbReference type="EMBL" id="KXA28732.1"/>
    </source>
</evidence>
<keyword evidence="10 15" id="KW-1015">Disulfide bond</keyword>
<proteinExistence type="inferred from homology"/>
<dbReference type="GO" id="GO:0102039">
    <property type="term" value="F:NADH-dependent peroxiredoxin activity"/>
    <property type="evidence" value="ECO:0007669"/>
    <property type="project" value="UniProtKB-EC"/>
</dbReference>
<dbReference type="GO" id="GO:0008379">
    <property type="term" value="F:thioredoxin peroxidase activity"/>
    <property type="evidence" value="ECO:0007669"/>
    <property type="project" value="TreeGrafter"/>
</dbReference>
<comment type="catalytic activity">
    <reaction evidence="13 15">
        <text>a hydroperoxide + NADH + H(+) = an alcohol + NAD(+) + H2O</text>
        <dbReference type="Rhea" id="RHEA:62628"/>
        <dbReference type="ChEBI" id="CHEBI:15377"/>
        <dbReference type="ChEBI" id="CHEBI:15378"/>
        <dbReference type="ChEBI" id="CHEBI:30879"/>
        <dbReference type="ChEBI" id="CHEBI:35924"/>
        <dbReference type="ChEBI" id="CHEBI:57540"/>
        <dbReference type="ChEBI" id="CHEBI:57945"/>
        <dbReference type="EC" id="1.11.1.26"/>
    </reaction>
</comment>
<dbReference type="GO" id="GO:0042744">
    <property type="term" value="P:hydrogen peroxide catabolic process"/>
    <property type="evidence" value="ECO:0007669"/>
    <property type="project" value="TreeGrafter"/>
</dbReference>
<evidence type="ECO:0000256" key="14">
    <source>
        <dbReference type="PIRSR" id="PIRSR000239-1"/>
    </source>
</evidence>
<evidence type="ECO:0000256" key="8">
    <source>
        <dbReference type="ARBA" id="ARBA00022862"/>
    </source>
</evidence>
<dbReference type="EC" id="1.11.1.26" evidence="4 15"/>
<gene>
    <name evidence="17" type="ORF">HMPREF3229_01728</name>
</gene>
<organism evidence="17">
    <name type="scientific">Peptoniphilus harei</name>
    <dbReference type="NCBI Taxonomy" id="54005"/>
    <lineage>
        <taxon>Bacteria</taxon>
        <taxon>Bacillati</taxon>
        <taxon>Bacillota</taxon>
        <taxon>Tissierellia</taxon>
        <taxon>Tissierellales</taxon>
        <taxon>Peptoniphilaceae</taxon>
        <taxon>Peptoniphilus</taxon>
    </lineage>
</organism>
<evidence type="ECO:0000256" key="1">
    <source>
        <dbReference type="ARBA" id="ARBA00004496"/>
    </source>
</evidence>
<keyword evidence="9 15" id="KW-0560">Oxidoreductase</keyword>
<dbReference type="InterPro" id="IPR013766">
    <property type="entry name" value="Thioredoxin_domain"/>
</dbReference>
<dbReference type="InterPro" id="IPR050217">
    <property type="entry name" value="Peroxiredoxin"/>
</dbReference>
<dbReference type="AlphaFoldDB" id="A0A133PJK2"/>
<keyword evidence="6 15" id="KW-0963">Cytoplasm</keyword>
<keyword evidence="8 15" id="KW-0049">Antioxidant</keyword>
<dbReference type="InterPro" id="IPR036249">
    <property type="entry name" value="Thioredoxin-like_sf"/>
</dbReference>
<dbReference type="GO" id="GO:0006979">
    <property type="term" value="P:response to oxidative stress"/>
    <property type="evidence" value="ECO:0007669"/>
    <property type="project" value="UniProtKB-UniRule"/>
</dbReference>
<evidence type="ECO:0000256" key="12">
    <source>
        <dbReference type="ARBA" id="ARBA00032077"/>
    </source>
</evidence>